<evidence type="ECO:0000256" key="5">
    <source>
        <dbReference type="ARBA" id="ARBA00022692"/>
    </source>
</evidence>
<dbReference type="PROSITE" id="PS50283">
    <property type="entry name" value="NA_SOLUT_SYMP_3"/>
    <property type="match status" value="1"/>
</dbReference>
<dbReference type="SUPFAM" id="SSF89796">
    <property type="entry name" value="CoA-transferase family III (CaiB/BaiF)"/>
    <property type="match status" value="1"/>
</dbReference>
<keyword evidence="6" id="KW-0769">Symport</keyword>
<feature type="transmembrane region" description="Helical" evidence="14">
    <location>
        <begin position="26"/>
        <end position="45"/>
    </location>
</feature>
<dbReference type="InterPro" id="IPR001734">
    <property type="entry name" value="Na/solute_symporter"/>
</dbReference>
<protein>
    <submittedName>
        <fullName evidence="15">Na+/proline symporter</fullName>
    </submittedName>
</protein>
<comment type="similarity">
    <text evidence="2 13">Belongs to the sodium:solute symporter (SSF) (TC 2.A.21) family.</text>
</comment>
<accession>A0ABU0CQX3</accession>
<evidence type="ECO:0000256" key="10">
    <source>
        <dbReference type="ARBA" id="ARBA00023136"/>
    </source>
</evidence>
<evidence type="ECO:0000256" key="12">
    <source>
        <dbReference type="ARBA" id="ARBA00033708"/>
    </source>
</evidence>
<dbReference type="PANTHER" id="PTHR48086:SF3">
    <property type="entry name" value="SODIUM_PROLINE SYMPORTER"/>
    <property type="match status" value="1"/>
</dbReference>
<evidence type="ECO:0000256" key="9">
    <source>
        <dbReference type="ARBA" id="ARBA00023065"/>
    </source>
</evidence>
<comment type="caution">
    <text evidence="15">The sequence shown here is derived from an EMBL/GenBank/DDBJ whole genome shotgun (WGS) entry which is preliminary data.</text>
</comment>
<sequence>MKAEKEKLPLEGIRVLEVGTLLAGPFSGRLLLILVGIGAAVYPHAVQRIFSARSEATLKRSLCNMAWMPFITTGLVFLIGLIGIKAFPGLENQESEQLGGIMASAIANELILFYWAMILLFGGIVAAIVSTADSALLSLSSMVSKDIYGRLVNPQASDQTKIMVGRATGAVVVFILLIIAWYQPATLYEIFILKFEVLIQVAPAFILGLYWKRLHKHAVLLGMLAGAGLAGYMTITGLRTLLGFHSGLWGLLVNVLICVVGSYLFTLSAKEQQRSEKIMSV</sequence>
<comment type="subcellular location">
    <subcellularLocation>
        <location evidence="1">Cell membrane</location>
        <topology evidence="1">Multi-pass membrane protein</topology>
    </subcellularLocation>
</comment>
<evidence type="ECO:0000256" key="7">
    <source>
        <dbReference type="ARBA" id="ARBA00022989"/>
    </source>
</evidence>
<comment type="catalytic activity">
    <reaction evidence="12">
        <text>L-proline(in) + Na(+)(in) = L-proline(out) + Na(+)(out)</text>
        <dbReference type="Rhea" id="RHEA:28967"/>
        <dbReference type="ChEBI" id="CHEBI:29101"/>
        <dbReference type="ChEBI" id="CHEBI:60039"/>
    </reaction>
</comment>
<dbReference type="InterPro" id="IPR050277">
    <property type="entry name" value="Sodium:Solute_Symporter"/>
</dbReference>
<evidence type="ECO:0000313" key="16">
    <source>
        <dbReference type="Proteomes" id="UP001232445"/>
    </source>
</evidence>
<dbReference type="Pfam" id="PF00474">
    <property type="entry name" value="SSF"/>
    <property type="match status" value="1"/>
</dbReference>
<feature type="transmembrane region" description="Helical" evidence="14">
    <location>
        <begin position="190"/>
        <end position="211"/>
    </location>
</feature>
<evidence type="ECO:0000256" key="3">
    <source>
        <dbReference type="ARBA" id="ARBA00022448"/>
    </source>
</evidence>
<gene>
    <name evidence="15" type="ORF">J2S00_000182</name>
</gene>
<reference evidence="15 16" key="1">
    <citation type="submission" date="2023-07" db="EMBL/GenBank/DDBJ databases">
        <title>Genomic Encyclopedia of Type Strains, Phase IV (KMG-IV): sequencing the most valuable type-strain genomes for metagenomic binning, comparative biology and taxonomic classification.</title>
        <authorList>
            <person name="Goeker M."/>
        </authorList>
    </citation>
    <scope>NUCLEOTIDE SEQUENCE [LARGE SCALE GENOMIC DNA]</scope>
    <source>
        <strain evidence="15 16">DSM 17740</strain>
    </source>
</reference>
<evidence type="ECO:0000256" key="4">
    <source>
        <dbReference type="ARBA" id="ARBA00022475"/>
    </source>
</evidence>
<dbReference type="EMBL" id="JAUSUQ010000001">
    <property type="protein sequence ID" value="MDQ0337412.1"/>
    <property type="molecule type" value="Genomic_DNA"/>
</dbReference>
<keyword evidence="7 14" id="KW-1133">Transmembrane helix</keyword>
<keyword evidence="4" id="KW-1003">Cell membrane</keyword>
<evidence type="ECO:0000256" key="1">
    <source>
        <dbReference type="ARBA" id="ARBA00004651"/>
    </source>
</evidence>
<dbReference type="PANTHER" id="PTHR48086">
    <property type="entry name" value="SODIUM/PROLINE SYMPORTER-RELATED"/>
    <property type="match status" value="1"/>
</dbReference>
<keyword evidence="16" id="KW-1185">Reference proteome</keyword>
<dbReference type="Proteomes" id="UP001232445">
    <property type="component" value="Unassembled WGS sequence"/>
</dbReference>
<dbReference type="InterPro" id="IPR023606">
    <property type="entry name" value="CoA-Trfase_III_dom_1_sf"/>
</dbReference>
<feature type="transmembrane region" description="Helical" evidence="14">
    <location>
        <begin position="66"/>
        <end position="87"/>
    </location>
</feature>
<keyword evidence="3" id="KW-0813">Transport</keyword>
<keyword evidence="10 14" id="KW-0472">Membrane</keyword>
<evidence type="ECO:0000256" key="14">
    <source>
        <dbReference type="SAM" id="Phobius"/>
    </source>
</evidence>
<organism evidence="15 16">
    <name type="scientific">Caldalkalibacillus uzonensis</name>
    <dbReference type="NCBI Taxonomy" id="353224"/>
    <lineage>
        <taxon>Bacteria</taxon>
        <taxon>Bacillati</taxon>
        <taxon>Bacillota</taxon>
        <taxon>Bacilli</taxon>
        <taxon>Bacillales</taxon>
        <taxon>Bacillaceae</taxon>
        <taxon>Caldalkalibacillus</taxon>
    </lineage>
</organism>
<keyword evidence="8" id="KW-0915">Sodium</keyword>
<keyword evidence="11" id="KW-0739">Sodium transport</keyword>
<evidence type="ECO:0000313" key="15">
    <source>
        <dbReference type="EMBL" id="MDQ0337412.1"/>
    </source>
</evidence>
<evidence type="ECO:0000256" key="11">
    <source>
        <dbReference type="ARBA" id="ARBA00023201"/>
    </source>
</evidence>
<dbReference type="InterPro" id="IPR038377">
    <property type="entry name" value="Na/Glc_symporter_sf"/>
</dbReference>
<keyword evidence="5 14" id="KW-0812">Transmembrane</keyword>
<name>A0ABU0CQX3_9BACI</name>
<evidence type="ECO:0000256" key="6">
    <source>
        <dbReference type="ARBA" id="ARBA00022847"/>
    </source>
</evidence>
<evidence type="ECO:0000256" key="2">
    <source>
        <dbReference type="ARBA" id="ARBA00006434"/>
    </source>
</evidence>
<feature type="transmembrane region" description="Helical" evidence="14">
    <location>
        <begin position="218"/>
        <end position="235"/>
    </location>
</feature>
<dbReference type="RefSeq" id="WP_307334514.1">
    <property type="nucleotide sequence ID" value="NZ_JAUSUQ010000001.1"/>
</dbReference>
<evidence type="ECO:0000256" key="13">
    <source>
        <dbReference type="RuleBase" id="RU362091"/>
    </source>
</evidence>
<feature type="transmembrane region" description="Helical" evidence="14">
    <location>
        <begin position="112"/>
        <end position="143"/>
    </location>
</feature>
<feature type="transmembrane region" description="Helical" evidence="14">
    <location>
        <begin position="247"/>
        <end position="269"/>
    </location>
</feature>
<feature type="transmembrane region" description="Helical" evidence="14">
    <location>
        <begin position="164"/>
        <end position="184"/>
    </location>
</feature>
<keyword evidence="9" id="KW-0406">Ion transport</keyword>
<evidence type="ECO:0000256" key="8">
    <source>
        <dbReference type="ARBA" id="ARBA00023053"/>
    </source>
</evidence>
<dbReference type="Gene3D" id="1.20.1730.10">
    <property type="entry name" value="Sodium/glucose cotransporter"/>
    <property type="match status" value="1"/>
</dbReference>
<proteinExistence type="inferred from homology"/>